<dbReference type="RefSeq" id="WP_076550699.1">
    <property type="nucleotide sequence ID" value="NZ_FTOL01000001.1"/>
</dbReference>
<organism evidence="5 6">
    <name type="scientific">Chryseobacterium ureilyticum</name>
    <dbReference type="NCBI Taxonomy" id="373668"/>
    <lineage>
        <taxon>Bacteria</taxon>
        <taxon>Pseudomonadati</taxon>
        <taxon>Bacteroidota</taxon>
        <taxon>Flavobacteriia</taxon>
        <taxon>Flavobacteriales</taxon>
        <taxon>Weeksellaceae</taxon>
        <taxon>Chryseobacterium group</taxon>
        <taxon>Chryseobacterium</taxon>
    </lineage>
</organism>
<feature type="coiled-coil region" evidence="1">
    <location>
        <begin position="156"/>
        <end position="183"/>
    </location>
</feature>
<dbReference type="Proteomes" id="UP000186744">
    <property type="component" value="Unassembled WGS sequence"/>
</dbReference>
<evidence type="ECO:0000313" key="6">
    <source>
        <dbReference type="Proteomes" id="UP000186744"/>
    </source>
</evidence>
<keyword evidence="1" id="KW-0175">Coiled coil</keyword>
<dbReference type="InterPro" id="IPR055407">
    <property type="entry name" value="TraM_C"/>
</dbReference>
<evidence type="ECO:0000256" key="2">
    <source>
        <dbReference type="SAM" id="MobiDB-lite"/>
    </source>
</evidence>
<dbReference type="EMBL" id="FTOL01000001">
    <property type="protein sequence ID" value="SIS72163.1"/>
    <property type="molecule type" value="Genomic_DNA"/>
</dbReference>
<dbReference type="Pfam" id="PF12508">
    <property type="entry name" value="Transposon_TraM"/>
    <property type="match status" value="1"/>
</dbReference>
<dbReference type="InterPro" id="IPR022187">
    <property type="entry name" value="Conjug_transposon_TraM"/>
</dbReference>
<feature type="transmembrane region" description="Helical" evidence="3">
    <location>
        <begin position="38"/>
        <end position="55"/>
    </location>
</feature>
<proteinExistence type="predicted"/>
<name>A0A1N7LED8_9FLAO</name>
<feature type="compositionally biased region" description="Basic and acidic residues" evidence="2">
    <location>
        <begin position="214"/>
        <end position="227"/>
    </location>
</feature>
<keyword evidence="3" id="KW-0812">Transmembrane</keyword>
<keyword evidence="6" id="KW-1185">Reference proteome</keyword>
<feature type="domain" description="Conjugative transposon TraM C-terminal" evidence="4">
    <location>
        <begin position="283"/>
        <end position="432"/>
    </location>
</feature>
<accession>A0A1N7LED8</accession>
<evidence type="ECO:0000313" key="5">
    <source>
        <dbReference type="EMBL" id="SIS72163.1"/>
    </source>
</evidence>
<dbReference type="NCBIfam" id="TIGR03779">
    <property type="entry name" value="Bac_Flav_CT_M"/>
    <property type="match status" value="1"/>
</dbReference>
<dbReference type="AlphaFoldDB" id="A0A1N7LED8"/>
<dbReference type="STRING" id="373668.SAMN05421786_1011237"/>
<protein>
    <submittedName>
        <fullName evidence="5">Bacteroides conjugative transposon TraM protein</fullName>
    </submittedName>
</protein>
<evidence type="ECO:0000256" key="3">
    <source>
        <dbReference type="SAM" id="Phobius"/>
    </source>
</evidence>
<gene>
    <name evidence="5" type="ORF">SAMN05421786_1011237</name>
</gene>
<sequence>MNSENRNNIRITEGRSPVDMKEQHLRPIERLEKFKKPLIYFLMVISCVASMYLIFKPKDENLMAENIGFNTAVPQAADDKLQSDKQKAYEQQLLEQKDEEKRNALTSLSDYWTDSNLSHSINDQSSVPISTTKVIQTDQNALVSYKSAQQTLGNFYSRDNTEVDHLRREISRLKSEIVQNTAEPKNTTLEDQLQLMEKSYQMAAKYLPSPKLQEQAHTKGTTDNKESDEKINLVAVKSIQHGVVSSLHRELSDSVFMATLNHKRFNGLQTDLKNTVPENKNSIRAIIHETKTVIAETTVSLRLTESMQLGKSVLPSGTIVRALGKFEGGRLFLKISSIEYQGSINPVDIDIYDNDGQIGLYIPYSPEQNAVKDIAANMSQNSGTNIMMTQSAEQQVAANLSRGLIQGISGYFQKKITTPKVTVKAGHQVFLVSKK</sequence>
<keyword evidence="3" id="KW-0472">Membrane</keyword>
<keyword evidence="3" id="KW-1133">Transmembrane helix</keyword>
<dbReference type="OrthoDB" id="1311366at2"/>
<evidence type="ECO:0000259" key="4">
    <source>
        <dbReference type="Pfam" id="PF12508"/>
    </source>
</evidence>
<feature type="region of interest" description="Disordered" evidence="2">
    <location>
        <begin position="208"/>
        <end position="227"/>
    </location>
</feature>
<reference evidence="6" key="1">
    <citation type="submission" date="2017-01" db="EMBL/GenBank/DDBJ databases">
        <authorList>
            <person name="Varghese N."/>
            <person name="Submissions S."/>
        </authorList>
    </citation>
    <scope>NUCLEOTIDE SEQUENCE [LARGE SCALE GENOMIC DNA]</scope>
    <source>
        <strain evidence="6">DSM 18017</strain>
    </source>
</reference>
<evidence type="ECO:0000256" key="1">
    <source>
        <dbReference type="SAM" id="Coils"/>
    </source>
</evidence>